<sequence length="178" mass="18990">MPRSVAFFRNLNLGQGWAPTRPQLVAAYEAAGATDVDNVQSNGTILFTAAAHVSTTRAVLATLKDLTGYADIAVVRTANWVWCVAEESDELDLPDDEAHEVVFFDAKVPVEIPWTSPDGHLRILGGGAGYAITSFKRYPRGPGSTAGPTLEQLTGVKGTARGVSTIRRLAARIRNAPS</sequence>
<comment type="caution">
    <text evidence="1">The sequence shown here is derived from an EMBL/GenBank/DDBJ whole genome shotgun (WGS) entry which is preliminary data.</text>
</comment>
<evidence type="ECO:0000313" key="1">
    <source>
        <dbReference type="EMBL" id="GAA2122805.1"/>
    </source>
</evidence>
<evidence type="ECO:0000313" key="2">
    <source>
        <dbReference type="Proteomes" id="UP001500575"/>
    </source>
</evidence>
<dbReference type="Pfam" id="PF08002">
    <property type="entry name" value="DUF1697"/>
    <property type="match status" value="1"/>
</dbReference>
<organism evidence="1 2">
    <name type="scientific">Nocardioides bigeumensis</name>
    <dbReference type="NCBI Taxonomy" id="433657"/>
    <lineage>
        <taxon>Bacteria</taxon>
        <taxon>Bacillati</taxon>
        <taxon>Actinomycetota</taxon>
        <taxon>Actinomycetes</taxon>
        <taxon>Propionibacteriales</taxon>
        <taxon>Nocardioidaceae</taxon>
        <taxon>Nocardioides</taxon>
    </lineage>
</organism>
<protein>
    <recommendedName>
        <fullName evidence="3">DUF1697 domain-containing protein</fullName>
    </recommendedName>
</protein>
<dbReference type="Proteomes" id="UP001500575">
    <property type="component" value="Unassembled WGS sequence"/>
</dbReference>
<evidence type="ECO:0008006" key="3">
    <source>
        <dbReference type="Google" id="ProtNLM"/>
    </source>
</evidence>
<accession>A0ABN2Y714</accession>
<dbReference type="RefSeq" id="WP_344303382.1">
    <property type="nucleotide sequence ID" value="NZ_BAAAQQ010000010.1"/>
</dbReference>
<dbReference type="SUPFAM" id="SSF160379">
    <property type="entry name" value="SP0830-like"/>
    <property type="match status" value="1"/>
</dbReference>
<proteinExistence type="predicted"/>
<gene>
    <name evidence="1" type="ORF">GCM10009843_18190</name>
</gene>
<reference evidence="1 2" key="1">
    <citation type="journal article" date="2019" name="Int. J. Syst. Evol. Microbiol.">
        <title>The Global Catalogue of Microorganisms (GCM) 10K type strain sequencing project: providing services to taxonomists for standard genome sequencing and annotation.</title>
        <authorList>
            <consortium name="The Broad Institute Genomics Platform"/>
            <consortium name="The Broad Institute Genome Sequencing Center for Infectious Disease"/>
            <person name="Wu L."/>
            <person name="Ma J."/>
        </authorList>
    </citation>
    <scope>NUCLEOTIDE SEQUENCE [LARGE SCALE GENOMIC DNA]</scope>
    <source>
        <strain evidence="1 2">JCM 16021</strain>
    </source>
</reference>
<dbReference type="EMBL" id="BAAAQQ010000010">
    <property type="protein sequence ID" value="GAA2122805.1"/>
    <property type="molecule type" value="Genomic_DNA"/>
</dbReference>
<dbReference type="InterPro" id="IPR012545">
    <property type="entry name" value="DUF1697"/>
</dbReference>
<name>A0ABN2Y714_9ACTN</name>
<keyword evidence="2" id="KW-1185">Reference proteome</keyword>